<feature type="chain" id="PRO_5042996849" evidence="1">
    <location>
        <begin position="20"/>
        <end position="418"/>
    </location>
</feature>
<dbReference type="Proteomes" id="UP000243518">
    <property type="component" value="Unassembled WGS sequence"/>
</dbReference>
<accession>A0AAQ1G4F0</accession>
<name>A0AAQ1G4F0_9GAMM</name>
<proteinExistence type="predicted"/>
<reference evidence="2 3" key="1">
    <citation type="submission" date="2016-10" db="EMBL/GenBank/DDBJ databases">
        <authorList>
            <person name="Varghese N."/>
            <person name="Submissions S."/>
        </authorList>
    </citation>
    <scope>NUCLEOTIDE SEQUENCE [LARGE SCALE GENOMIC DNA]</scope>
    <source>
        <strain evidence="2 3">CECT 8317</strain>
    </source>
</reference>
<evidence type="ECO:0000313" key="2">
    <source>
        <dbReference type="EMBL" id="SEF59322.1"/>
    </source>
</evidence>
<keyword evidence="1" id="KW-0732">Signal</keyword>
<feature type="signal peptide" evidence="1">
    <location>
        <begin position="1"/>
        <end position="19"/>
    </location>
</feature>
<gene>
    <name evidence="2" type="ORF">SAMN05216586_101453</name>
</gene>
<dbReference type="PANTHER" id="PTHR38834">
    <property type="entry name" value="PERIPLASMIC SUBSTRATE BINDING PROTEIN FAMILY 3"/>
    <property type="match status" value="1"/>
</dbReference>
<comment type="caution">
    <text evidence="2">The sequence shown here is derived from an EMBL/GenBank/DDBJ whole genome shotgun (WGS) entry which is preliminary data.</text>
</comment>
<sequence length="418" mass="47289">MPRVLMLPLLLLLACTAQAESIRLNTDIFPPYQVREGDRLTGSSVRALECIFDSMQVEYDIRVLPWERAIQEVSAGKADGFFSATRMNRASNFAVLSAPLALEKWYWFSNSPTRPPSIGKASGLKIAGIRGSNEVEWLQQHGYRVDPLVSNTGQLLQLLQRGRIDAFLADQQTLRIELTRAPTTLRPAYAHFQQYTTLGVYFSNRYVDAHPGFIEQFNDRVFGCLPEFGVLTAGERQRLQSLYENLFAQWRQDSALISAVREQNRRHQGLSIQAIEQLDRQWLAEQHLPADQRPLTTSVLNTALSDWLRDIRSGQNGAISELIVTDQHGLNVAISDLTTDYWQGDETKFVEPFFSDQPYMSTLDYDQSTRRFQVHLSTGIRDPLTNSVIGVLIIGLDVEKALRMDDLLFPQPLTATGP</sequence>
<dbReference type="PROSITE" id="PS51257">
    <property type="entry name" value="PROKAR_LIPOPROTEIN"/>
    <property type="match status" value="1"/>
</dbReference>
<dbReference type="RefSeq" id="WP_088273550.1">
    <property type="nucleotide sequence ID" value="NZ_FNVE01000001.1"/>
</dbReference>
<evidence type="ECO:0000313" key="3">
    <source>
        <dbReference type="Proteomes" id="UP000243518"/>
    </source>
</evidence>
<dbReference type="Gene3D" id="3.40.190.10">
    <property type="entry name" value="Periplasmic binding protein-like II"/>
    <property type="match status" value="2"/>
</dbReference>
<organism evidence="2 3">
    <name type="scientific">Halopseudomonas aestusnigri</name>
    <dbReference type="NCBI Taxonomy" id="857252"/>
    <lineage>
        <taxon>Bacteria</taxon>
        <taxon>Pseudomonadati</taxon>
        <taxon>Pseudomonadota</taxon>
        <taxon>Gammaproteobacteria</taxon>
        <taxon>Pseudomonadales</taxon>
        <taxon>Pseudomonadaceae</taxon>
        <taxon>Halopseudomonas</taxon>
    </lineage>
</organism>
<dbReference type="PANTHER" id="PTHR38834:SF3">
    <property type="entry name" value="SOLUTE-BINDING PROTEIN FAMILY 3_N-TERMINAL DOMAIN-CONTAINING PROTEIN"/>
    <property type="match status" value="1"/>
</dbReference>
<protein>
    <submittedName>
        <fullName evidence="2">ABC-type amino acid transport substrate-binding protein</fullName>
    </submittedName>
</protein>
<dbReference type="EMBL" id="FNVE01000001">
    <property type="protein sequence ID" value="SEF59322.1"/>
    <property type="molecule type" value="Genomic_DNA"/>
</dbReference>
<dbReference type="AlphaFoldDB" id="A0AAQ1G4F0"/>
<keyword evidence="3" id="KW-1185">Reference proteome</keyword>
<evidence type="ECO:0000256" key="1">
    <source>
        <dbReference type="SAM" id="SignalP"/>
    </source>
</evidence>
<dbReference type="SUPFAM" id="SSF53850">
    <property type="entry name" value="Periplasmic binding protein-like II"/>
    <property type="match status" value="1"/>
</dbReference>